<dbReference type="Pfam" id="PF02470">
    <property type="entry name" value="MlaD"/>
    <property type="match status" value="1"/>
</dbReference>
<evidence type="ECO:0000259" key="2">
    <source>
        <dbReference type="Pfam" id="PF11887"/>
    </source>
</evidence>
<dbReference type="PANTHER" id="PTHR33371:SF16">
    <property type="entry name" value="MCE-FAMILY PROTEIN MCE3F"/>
    <property type="match status" value="1"/>
</dbReference>
<evidence type="ECO:0000259" key="1">
    <source>
        <dbReference type="Pfam" id="PF02470"/>
    </source>
</evidence>
<dbReference type="InterPro" id="IPR024516">
    <property type="entry name" value="Mce_C"/>
</dbReference>
<feature type="domain" description="Mce/MlaD" evidence="1">
    <location>
        <begin position="41"/>
        <end position="117"/>
    </location>
</feature>
<evidence type="ECO:0000313" key="4">
    <source>
        <dbReference type="Proteomes" id="UP001569904"/>
    </source>
</evidence>
<feature type="domain" description="Mammalian cell entry C-terminal" evidence="2">
    <location>
        <begin position="125"/>
        <end position="294"/>
    </location>
</feature>
<dbReference type="InterPro" id="IPR005693">
    <property type="entry name" value="Mce"/>
</dbReference>
<accession>A0ABV4QUU5</accession>
<gene>
    <name evidence="3" type="ORF">SM436_08260</name>
</gene>
<reference evidence="3 4" key="1">
    <citation type="submission" date="2023-11" db="EMBL/GenBank/DDBJ databases">
        <title>Actinomadura monticuli sp. nov., isolated from volcanic ash.</title>
        <authorList>
            <person name="Lee S.D."/>
            <person name="Yang H."/>
            <person name="Kim I.S."/>
        </authorList>
    </citation>
    <scope>NUCLEOTIDE SEQUENCE [LARGE SCALE GENOMIC DNA]</scope>
    <source>
        <strain evidence="3 4">DSM 45346</strain>
    </source>
</reference>
<dbReference type="NCBIfam" id="TIGR00996">
    <property type="entry name" value="Mtu_fam_mce"/>
    <property type="match status" value="1"/>
</dbReference>
<dbReference type="EMBL" id="JAXCEH010000003">
    <property type="protein sequence ID" value="MFA1553680.1"/>
    <property type="molecule type" value="Genomic_DNA"/>
</dbReference>
<dbReference type="InterPro" id="IPR052336">
    <property type="entry name" value="MlaD_Phospholipid_Transporter"/>
</dbReference>
<name>A0ABV4QUU5_9ACTN</name>
<comment type="caution">
    <text evidence="3">The sequence shown here is derived from an EMBL/GenBank/DDBJ whole genome shotgun (WGS) entry which is preliminary data.</text>
</comment>
<dbReference type="RefSeq" id="WP_371940069.1">
    <property type="nucleotide sequence ID" value="NZ_JAXCEH010000003.1"/>
</dbReference>
<protein>
    <submittedName>
        <fullName evidence="3">MlaD family protein</fullName>
    </submittedName>
</protein>
<dbReference type="InterPro" id="IPR003399">
    <property type="entry name" value="Mce/MlaD"/>
</dbReference>
<organism evidence="3 4">
    <name type="scientific">Actinomadura chokoriensis</name>
    <dbReference type="NCBI Taxonomy" id="454156"/>
    <lineage>
        <taxon>Bacteria</taxon>
        <taxon>Bacillati</taxon>
        <taxon>Actinomycetota</taxon>
        <taxon>Actinomycetes</taxon>
        <taxon>Streptosporangiales</taxon>
        <taxon>Thermomonosporaceae</taxon>
        <taxon>Actinomadura</taxon>
    </lineage>
</organism>
<evidence type="ECO:0000313" key="3">
    <source>
        <dbReference type="EMBL" id="MFA1553680.1"/>
    </source>
</evidence>
<dbReference type="Pfam" id="PF11887">
    <property type="entry name" value="Mce4_CUP1"/>
    <property type="match status" value="1"/>
</dbReference>
<dbReference type="PANTHER" id="PTHR33371">
    <property type="entry name" value="INTERMEMBRANE PHOSPHOLIPID TRANSPORT SYSTEM BINDING PROTEIN MLAD-RELATED"/>
    <property type="match status" value="1"/>
</dbReference>
<sequence length="352" mass="36780">MNNSDLSPRSRRLFSLLGAGAIAAGALAGYLGVRQSHPDATYYQAVFTRVGPGLDDQSDVKIRGINVGRVEKVTLDRGGAVRVRFRLDKGFRMPSTGSLAIQPLSVFGPKFIDLVPGTGEESGPYLPAGATVTSTRVPPELSDMAGPAHELLSAIDPVDVSTILRTFSQGLDGRGPQLARTIDDSATLLAMSTRNIRNLRTLIGNTAALSATLDDSGGAIVRLTRALNVIDPILVSDPAAFNATLKRTSRVSTEIASLLRANPEAPGAIISSVVPAIDVGYRYRATTPQFITASGAFFDQVAGLLKVKGPHGTVLSTESVQLYVDDLLCTSILGLCAPAPEPLPGRPGGGGP</sequence>
<keyword evidence="4" id="KW-1185">Reference proteome</keyword>
<dbReference type="Proteomes" id="UP001569904">
    <property type="component" value="Unassembled WGS sequence"/>
</dbReference>
<proteinExistence type="predicted"/>